<comment type="caution">
    <text evidence="1">The sequence shown here is derived from an EMBL/GenBank/DDBJ whole genome shotgun (WGS) entry which is preliminary data.</text>
</comment>
<evidence type="ECO:0000313" key="2">
    <source>
        <dbReference type="Proteomes" id="UP001521785"/>
    </source>
</evidence>
<protein>
    <submittedName>
        <fullName evidence="1">Uncharacterized protein</fullName>
    </submittedName>
</protein>
<proteinExistence type="predicted"/>
<accession>A0ABR3QVF3</accession>
<reference evidence="1 2" key="1">
    <citation type="submission" date="2024-02" db="EMBL/GenBank/DDBJ databases">
        <title>De novo assembly and annotation of 12 fungi associated with fruit tree decline syndrome in Ontario, Canada.</title>
        <authorList>
            <person name="Sulman M."/>
            <person name="Ellouze W."/>
            <person name="Ilyukhin E."/>
        </authorList>
    </citation>
    <scope>NUCLEOTIDE SEQUENCE [LARGE SCALE GENOMIC DNA]</scope>
    <source>
        <strain evidence="1 2">M42-189</strain>
    </source>
</reference>
<evidence type="ECO:0000313" key="1">
    <source>
        <dbReference type="EMBL" id="KAL1595983.1"/>
    </source>
</evidence>
<keyword evidence="2" id="KW-1185">Reference proteome</keyword>
<dbReference type="EMBL" id="JAKJXO020000015">
    <property type="protein sequence ID" value="KAL1595983.1"/>
    <property type="molecule type" value="Genomic_DNA"/>
</dbReference>
<organism evidence="1 2">
    <name type="scientific">Paraconiothyrium brasiliense</name>
    <dbReference type="NCBI Taxonomy" id="300254"/>
    <lineage>
        <taxon>Eukaryota</taxon>
        <taxon>Fungi</taxon>
        <taxon>Dikarya</taxon>
        <taxon>Ascomycota</taxon>
        <taxon>Pezizomycotina</taxon>
        <taxon>Dothideomycetes</taxon>
        <taxon>Pleosporomycetidae</taxon>
        <taxon>Pleosporales</taxon>
        <taxon>Massarineae</taxon>
        <taxon>Didymosphaeriaceae</taxon>
        <taxon>Paraconiothyrium</taxon>
    </lineage>
</organism>
<sequence length="71" mass="8131">MPPVYRDQALREGRIRGVVVDLDNVDLGLSGGRLDREREELRIRCRAVQAERTERRSMTLEGLADIPRLGE</sequence>
<dbReference type="Proteomes" id="UP001521785">
    <property type="component" value="Unassembled WGS sequence"/>
</dbReference>
<gene>
    <name evidence="1" type="ORF">SLS60_009673</name>
</gene>
<name>A0ABR3QVF3_9PLEO</name>